<keyword evidence="1" id="KW-0812">Transmembrane</keyword>
<dbReference type="EMBL" id="FSSB01000040">
    <property type="protein sequence ID" value="SIO96681.1"/>
    <property type="molecule type" value="Genomic_DNA"/>
</dbReference>
<keyword evidence="1" id="KW-1133">Transmembrane helix</keyword>
<feature type="transmembrane region" description="Helical" evidence="1">
    <location>
        <begin position="49"/>
        <end position="68"/>
    </location>
</feature>
<dbReference type="AlphaFoldDB" id="A0A1N6MB88"/>
<dbReference type="OrthoDB" id="5880412at2"/>
<protein>
    <submittedName>
        <fullName evidence="2">Uncharacterized protein</fullName>
    </submittedName>
</protein>
<name>A0A1N6MB88_9VIBR</name>
<gene>
    <name evidence="2" type="ORF">VSP9026_04487</name>
</gene>
<dbReference type="Proteomes" id="UP000184774">
    <property type="component" value="Unassembled WGS sequence"/>
</dbReference>
<evidence type="ECO:0000313" key="3">
    <source>
        <dbReference type="Proteomes" id="UP000184774"/>
    </source>
</evidence>
<evidence type="ECO:0000313" key="2">
    <source>
        <dbReference type="EMBL" id="SIO96681.1"/>
    </source>
</evidence>
<reference evidence="2 3" key="1">
    <citation type="submission" date="2016-12" db="EMBL/GenBank/DDBJ databases">
        <authorList>
            <person name="Song W.-J."/>
            <person name="Kurnit D.M."/>
        </authorList>
    </citation>
    <scope>NUCLEOTIDE SEQUENCE [LARGE SCALE GENOMIC DNA]</scope>
    <source>
        <strain evidence="2 3">CECT 9026</strain>
    </source>
</reference>
<evidence type="ECO:0000256" key="1">
    <source>
        <dbReference type="SAM" id="Phobius"/>
    </source>
</evidence>
<sequence>MSDFFKNKLGIDINQASTKKGFALIGAGVALAAGHPELLTASITPDGVHYGGLIGTAAPVLIGVWETLRDEFK</sequence>
<proteinExistence type="predicted"/>
<dbReference type="RefSeq" id="WP_074375091.1">
    <property type="nucleotide sequence ID" value="NZ_AP024907.1"/>
</dbReference>
<keyword evidence="1" id="KW-0472">Membrane</keyword>
<organism evidence="2 3">
    <name type="scientific">Vibrio spartinae</name>
    <dbReference type="NCBI Taxonomy" id="1918945"/>
    <lineage>
        <taxon>Bacteria</taxon>
        <taxon>Pseudomonadati</taxon>
        <taxon>Pseudomonadota</taxon>
        <taxon>Gammaproteobacteria</taxon>
        <taxon>Vibrionales</taxon>
        <taxon>Vibrionaceae</taxon>
        <taxon>Vibrio</taxon>
    </lineage>
</organism>
<accession>A0A1N6MB88</accession>
<feature type="transmembrane region" description="Helical" evidence="1">
    <location>
        <begin position="21"/>
        <end position="43"/>
    </location>
</feature>